<dbReference type="HOGENOM" id="CLU_2617594_0_0_9"/>
<sequence length="78" mass="8210">MRTQQPALAAAAVADKLPQTATQVTSADVQKVLTDAKITTITFKGKTIQFTNADPVTLTPSSSVVQVPVVAHYVTVTQ</sequence>
<accession>G9ZNJ8</accession>
<protein>
    <submittedName>
        <fullName evidence="1">Uncharacterized protein</fullName>
    </submittedName>
</protein>
<proteinExistence type="predicted"/>
<dbReference type="STRING" id="797515.HMPREF9103_01301"/>
<dbReference type="AlphaFoldDB" id="G9ZNJ8"/>
<reference evidence="1 2" key="1">
    <citation type="submission" date="2011-09" db="EMBL/GenBank/DDBJ databases">
        <authorList>
            <person name="Weinstock G."/>
            <person name="Sodergren E."/>
            <person name="Clifton S."/>
            <person name="Fulton L."/>
            <person name="Fulton B."/>
            <person name="Courtney L."/>
            <person name="Fronick C."/>
            <person name="Harrison M."/>
            <person name="Strong C."/>
            <person name="Farmer C."/>
            <person name="Delahaunty K."/>
            <person name="Markovic C."/>
            <person name="Hall O."/>
            <person name="Minx P."/>
            <person name="Tomlinson C."/>
            <person name="Mitreva M."/>
            <person name="Hou S."/>
            <person name="Chen J."/>
            <person name="Wollam A."/>
            <person name="Pepin K.H."/>
            <person name="Johnson M."/>
            <person name="Bhonagiri V."/>
            <person name="Zhang X."/>
            <person name="Suruliraj S."/>
            <person name="Warren W."/>
            <person name="Chinwalla A."/>
            <person name="Mardis E.R."/>
            <person name="Wilson R.K."/>
        </authorList>
    </citation>
    <scope>NUCLEOTIDE SEQUENCE [LARGE SCALE GENOMIC DNA]</scope>
    <source>
        <strain evidence="1 2">F0439</strain>
    </source>
</reference>
<comment type="caution">
    <text evidence="1">The sequence shown here is derived from an EMBL/GenBank/DDBJ whole genome shotgun (WGS) entry which is preliminary data.</text>
</comment>
<evidence type="ECO:0000313" key="1">
    <source>
        <dbReference type="EMBL" id="EHL98746.1"/>
    </source>
</evidence>
<keyword evidence="2" id="KW-1185">Reference proteome</keyword>
<dbReference type="RefSeq" id="WP_008212313.1">
    <property type="nucleotide sequence ID" value="NZ_JH414959.1"/>
</dbReference>
<dbReference type="PATRIC" id="fig|797515.3.peg.1212"/>
<dbReference type="Proteomes" id="UP000004625">
    <property type="component" value="Unassembled WGS sequence"/>
</dbReference>
<dbReference type="EMBL" id="AGEY01000062">
    <property type="protein sequence ID" value="EHL98746.1"/>
    <property type="molecule type" value="Genomic_DNA"/>
</dbReference>
<organism evidence="1 2">
    <name type="scientific">Lentilactobacillus parafarraginis F0439</name>
    <dbReference type="NCBI Taxonomy" id="797515"/>
    <lineage>
        <taxon>Bacteria</taxon>
        <taxon>Bacillati</taxon>
        <taxon>Bacillota</taxon>
        <taxon>Bacilli</taxon>
        <taxon>Lactobacillales</taxon>
        <taxon>Lactobacillaceae</taxon>
        <taxon>Lentilactobacillus</taxon>
    </lineage>
</organism>
<name>G9ZNJ8_9LACO</name>
<evidence type="ECO:0000313" key="2">
    <source>
        <dbReference type="Proteomes" id="UP000004625"/>
    </source>
</evidence>
<gene>
    <name evidence="1" type="ORF">HMPREF9103_01301</name>
</gene>